<dbReference type="EMBL" id="CAJNOK010018162">
    <property type="protein sequence ID" value="CAF1277138.1"/>
    <property type="molecule type" value="Genomic_DNA"/>
</dbReference>
<gene>
    <name evidence="1" type="ORF">OVA965_LOCUS27466</name>
    <name evidence="2" type="ORF">TMI583_LOCUS28211</name>
</gene>
<proteinExistence type="predicted"/>
<accession>A0A8S2Q5L6</accession>
<evidence type="ECO:0000313" key="2">
    <source>
        <dbReference type="EMBL" id="CAF4082228.1"/>
    </source>
</evidence>
<dbReference type="EMBL" id="CAJOBA010039724">
    <property type="protein sequence ID" value="CAF4082228.1"/>
    <property type="molecule type" value="Genomic_DNA"/>
</dbReference>
<evidence type="ECO:0000313" key="3">
    <source>
        <dbReference type="Proteomes" id="UP000682733"/>
    </source>
</evidence>
<comment type="caution">
    <text evidence="2">The sequence shown here is derived from an EMBL/GenBank/DDBJ whole genome shotgun (WGS) entry which is preliminary data.</text>
</comment>
<reference evidence="2" key="1">
    <citation type="submission" date="2021-02" db="EMBL/GenBank/DDBJ databases">
        <authorList>
            <person name="Nowell W R."/>
        </authorList>
    </citation>
    <scope>NUCLEOTIDE SEQUENCE</scope>
</reference>
<dbReference type="Proteomes" id="UP000677228">
    <property type="component" value="Unassembled WGS sequence"/>
</dbReference>
<organism evidence="2 3">
    <name type="scientific">Didymodactylos carnosus</name>
    <dbReference type="NCBI Taxonomy" id="1234261"/>
    <lineage>
        <taxon>Eukaryota</taxon>
        <taxon>Metazoa</taxon>
        <taxon>Spiralia</taxon>
        <taxon>Gnathifera</taxon>
        <taxon>Rotifera</taxon>
        <taxon>Eurotatoria</taxon>
        <taxon>Bdelloidea</taxon>
        <taxon>Philodinida</taxon>
        <taxon>Philodinidae</taxon>
        <taxon>Didymodactylos</taxon>
    </lineage>
</organism>
<name>A0A8S2Q5L6_9BILA</name>
<sequence>MRANLGDIELFEPLKWILTNPPKKNYSRQIFVLADGEISNAQMDILIERIDFNNVQSIVSSLTATRHAAKSFVNDTHSILEGKSL</sequence>
<protein>
    <submittedName>
        <fullName evidence="2">Uncharacterized protein</fullName>
    </submittedName>
</protein>
<dbReference type="Proteomes" id="UP000682733">
    <property type="component" value="Unassembled WGS sequence"/>
</dbReference>
<dbReference type="AlphaFoldDB" id="A0A8S2Q5L6"/>
<evidence type="ECO:0000313" key="1">
    <source>
        <dbReference type="EMBL" id="CAF1277138.1"/>
    </source>
</evidence>